<evidence type="ECO:0000313" key="2">
    <source>
        <dbReference type="Proteomes" id="UP000827814"/>
    </source>
</evidence>
<dbReference type="Proteomes" id="UP000827814">
    <property type="component" value="Segment"/>
</dbReference>
<accession>A0AAE9BYS6</accession>
<evidence type="ECO:0000313" key="1">
    <source>
        <dbReference type="EMBL" id="UBF23214.1"/>
    </source>
</evidence>
<sequence>MKSPQKYSWVTLDGIGELFVTKGCSPKEPLIWGMLGGKGGPSMCLHVTEFRQLRVN</sequence>
<keyword evidence="2" id="KW-1185">Reference proteome</keyword>
<name>A0AAE9BYS6_9CAUD</name>
<dbReference type="EMBL" id="MZ334525">
    <property type="protein sequence ID" value="UBF23214.1"/>
    <property type="molecule type" value="Genomic_DNA"/>
</dbReference>
<protein>
    <submittedName>
        <fullName evidence="1">Uncharacterized protein</fullName>
    </submittedName>
</protein>
<organism evidence="1 2">
    <name type="scientific">Haloarcula tailed virus 2</name>
    <dbReference type="NCBI Taxonomy" id="2877989"/>
    <lineage>
        <taxon>Viruses</taxon>
        <taxon>Duplodnaviria</taxon>
        <taxon>Heunggongvirae</taxon>
        <taxon>Uroviricota</taxon>
        <taxon>Caudoviricetes</taxon>
        <taxon>Thumleimavirales</taxon>
        <taxon>Soleiviridae</taxon>
        <taxon>Eilatmyovirus</taxon>
        <taxon>Eilatmyovirus salis</taxon>
        <taxon>Eilatmyovirus HATV2</taxon>
    </lineage>
</organism>
<proteinExistence type="predicted"/>
<gene>
    <name evidence="1" type="ORF">HATV-2_gp63</name>
</gene>
<reference evidence="1" key="1">
    <citation type="submission" date="2021-05" db="EMBL/GenBank/DDBJ databases">
        <title>Diversity, taxonomy and evolution of archaeal viruses of the class Caudoviricetes.</title>
        <authorList>
            <person name="Liu Y."/>
            <person name="Demina T.A."/>
            <person name="Roux S."/>
            <person name="Aiewsakun P."/>
            <person name="Kazlauskas D."/>
            <person name="Simmonds P."/>
            <person name="Prangishvili D."/>
            <person name="Oksanen H.M."/>
            <person name="Krupovic M."/>
        </authorList>
    </citation>
    <scope>NUCLEOTIDE SEQUENCE</scope>
    <source>
        <strain evidence="1">HATV-2/44</strain>
    </source>
</reference>